<reference evidence="2 3" key="1">
    <citation type="submission" date="2021-05" db="EMBL/GenBank/DDBJ databases">
        <title>Culturable bacteria isolated from Daya Bay.</title>
        <authorList>
            <person name="Zheng W."/>
            <person name="Yu S."/>
            <person name="Huang Y."/>
        </authorList>
    </citation>
    <scope>NUCLEOTIDE SEQUENCE [LARGE SCALE GENOMIC DNA]</scope>
    <source>
        <strain evidence="2 3">DP4N28-5</strain>
    </source>
</reference>
<proteinExistence type="predicted"/>
<gene>
    <name evidence="2" type="ORF">KJP28_01680</name>
</gene>
<organism evidence="2 3">
    <name type="scientific">Maritimibacter dapengensis</name>
    <dbReference type="NCBI Taxonomy" id="2836868"/>
    <lineage>
        <taxon>Bacteria</taxon>
        <taxon>Pseudomonadati</taxon>
        <taxon>Pseudomonadota</taxon>
        <taxon>Alphaproteobacteria</taxon>
        <taxon>Rhodobacterales</taxon>
        <taxon>Roseobacteraceae</taxon>
        <taxon>Maritimibacter</taxon>
    </lineage>
</organism>
<dbReference type="PROSITE" id="PS51257">
    <property type="entry name" value="PROKAR_LIPOPROTEIN"/>
    <property type="match status" value="1"/>
</dbReference>
<accession>A0ABS6SXD1</accession>
<evidence type="ECO:0000313" key="2">
    <source>
        <dbReference type="EMBL" id="MBV7377616.1"/>
    </source>
</evidence>
<dbReference type="Proteomes" id="UP000756530">
    <property type="component" value="Unassembled WGS sequence"/>
</dbReference>
<protein>
    <submittedName>
        <fullName evidence="2">Uncharacterized protein</fullName>
    </submittedName>
</protein>
<comment type="caution">
    <text evidence="2">The sequence shown here is derived from an EMBL/GenBank/DDBJ whole genome shotgun (WGS) entry which is preliminary data.</text>
</comment>
<evidence type="ECO:0000313" key="3">
    <source>
        <dbReference type="Proteomes" id="UP000756530"/>
    </source>
</evidence>
<keyword evidence="1" id="KW-0732">Signal</keyword>
<evidence type="ECO:0000256" key="1">
    <source>
        <dbReference type="SAM" id="SignalP"/>
    </source>
</evidence>
<sequence length="173" mass="17873">MKFKRAIFNKFGVPLLCGALIAGCGPGHAQTGLSETGRLIVGLSSGTELASAWDDNAAGGADVEAESEFAVALENLVGLPIHDIRLGSGRTVSFAPDWEEMGATVQGQTLRLGLGDPLLAAALAARLDPIARSDQGASLELDPQRSAAAIAGWLVNLEGVAFAQPDIVVDIRQ</sequence>
<feature type="chain" id="PRO_5045639658" evidence="1">
    <location>
        <begin position="30"/>
        <end position="173"/>
    </location>
</feature>
<feature type="signal peptide" evidence="1">
    <location>
        <begin position="1"/>
        <end position="29"/>
    </location>
</feature>
<dbReference type="EMBL" id="JAHUZE010000001">
    <property type="protein sequence ID" value="MBV7377616.1"/>
    <property type="molecule type" value="Genomic_DNA"/>
</dbReference>
<keyword evidence="3" id="KW-1185">Reference proteome</keyword>
<name>A0ABS6SXD1_9RHOB</name>
<dbReference type="RefSeq" id="WP_218390493.1">
    <property type="nucleotide sequence ID" value="NZ_JAHUZE010000001.1"/>
</dbReference>